<keyword evidence="6 7" id="KW-0472">Membrane</keyword>
<evidence type="ECO:0000256" key="5">
    <source>
        <dbReference type="ARBA" id="ARBA00022989"/>
    </source>
</evidence>
<feature type="transmembrane region" description="Helical" evidence="7">
    <location>
        <begin position="317"/>
        <end position="337"/>
    </location>
</feature>
<evidence type="ECO:0000313" key="9">
    <source>
        <dbReference type="EMBL" id="AOR74108.1"/>
    </source>
</evidence>
<evidence type="ECO:0000256" key="3">
    <source>
        <dbReference type="ARBA" id="ARBA00022475"/>
    </source>
</evidence>
<evidence type="ECO:0000256" key="6">
    <source>
        <dbReference type="ARBA" id="ARBA00023136"/>
    </source>
</evidence>
<comment type="subcellular location">
    <subcellularLocation>
        <location evidence="1">Cell membrane</location>
        <topology evidence="1">Multi-pass membrane protein</topology>
    </subcellularLocation>
</comment>
<dbReference type="PANTHER" id="PTHR43124">
    <property type="entry name" value="PURINE EFFLUX PUMP PBUE"/>
    <property type="match status" value="1"/>
</dbReference>
<feature type="transmembrane region" description="Helical" evidence="7">
    <location>
        <begin position="294"/>
        <end position="311"/>
    </location>
</feature>
<dbReference type="GO" id="GO:0022857">
    <property type="term" value="F:transmembrane transporter activity"/>
    <property type="evidence" value="ECO:0007669"/>
    <property type="project" value="InterPro"/>
</dbReference>
<evidence type="ECO:0000313" key="10">
    <source>
        <dbReference type="Proteomes" id="UP000094714"/>
    </source>
</evidence>
<evidence type="ECO:0000256" key="2">
    <source>
        <dbReference type="ARBA" id="ARBA00022448"/>
    </source>
</evidence>
<keyword evidence="3" id="KW-1003">Cell membrane</keyword>
<dbReference type="InterPro" id="IPR050189">
    <property type="entry name" value="MFS_Efflux_Transporters"/>
</dbReference>
<feature type="transmembrane region" description="Helical" evidence="7">
    <location>
        <begin position="95"/>
        <end position="117"/>
    </location>
</feature>
<evidence type="ECO:0000256" key="1">
    <source>
        <dbReference type="ARBA" id="ARBA00004651"/>
    </source>
</evidence>
<dbReference type="AlphaFoldDB" id="A0A1D7ZW99"/>
<dbReference type="GO" id="GO:0005886">
    <property type="term" value="C:plasma membrane"/>
    <property type="evidence" value="ECO:0007669"/>
    <property type="project" value="UniProtKB-SubCell"/>
</dbReference>
<protein>
    <submittedName>
        <fullName evidence="9">Transport protein</fullName>
    </submittedName>
</protein>
<dbReference type="Gene3D" id="1.20.1250.20">
    <property type="entry name" value="MFS general substrate transporter like domains"/>
    <property type="match status" value="1"/>
</dbReference>
<feature type="transmembrane region" description="Helical" evidence="7">
    <location>
        <begin position="63"/>
        <end position="83"/>
    </location>
</feature>
<feature type="transmembrane region" description="Helical" evidence="7">
    <location>
        <begin position="29"/>
        <end position="51"/>
    </location>
</feature>
<keyword evidence="5 7" id="KW-1133">Transmembrane helix</keyword>
<accession>A0A1D7ZW99</accession>
<dbReference type="Pfam" id="PF07690">
    <property type="entry name" value="MFS_1"/>
    <property type="match status" value="1"/>
</dbReference>
<keyword evidence="4 7" id="KW-0812">Transmembrane</keyword>
<dbReference type="EMBL" id="CP017151">
    <property type="protein sequence ID" value="AOR74108.1"/>
    <property type="molecule type" value="Genomic_DNA"/>
</dbReference>
<dbReference type="Proteomes" id="UP000094714">
    <property type="component" value="Chromosome"/>
</dbReference>
<feature type="transmembrane region" description="Helical" evidence="7">
    <location>
        <begin position="249"/>
        <end position="274"/>
    </location>
</feature>
<keyword evidence="2" id="KW-0813">Transport</keyword>
<dbReference type="PATRIC" id="fig|1613.112.peg.671"/>
<feature type="transmembrane region" description="Helical" evidence="7">
    <location>
        <begin position="223"/>
        <end position="243"/>
    </location>
</feature>
<dbReference type="CDD" id="cd17324">
    <property type="entry name" value="MFS_NepI_like"/>
    <property type="match status" value="1"/>
</dbReference>
<feature type="transmembrane region" description="Helical" evidence="7">
    <location>
        <begin position="152"/>
        <end position="171"/>
    </location>
</feature>
<gene>
    <name evidence="9" type="ORF">LACFE_CDS0641</name>
</gene>
<dbReference type="PANTHER" id="PTHR43124:SF3">
    <property type="entry name" value="CHLORAMPHENICOL EFFLUX PUMP RV0191"/>
    <property type="match status" value="1"/>
</dbReference>
<feature type="transmembrane region" description="Helical" evidence="7">
    <location>
        <begin position="377"/>
        <end position="401"/>
    </location>
</feature>
<organism evidence="9 10">
    <name type="scientific">Limosilactobacillus fermentum</name>
    <name type="common">Lactobacillus fermentum</name>
    <dbReference type="NCBI Taxonomy" id="1613"/>
    <lineage>
        <taxon>Bacteria</taxon>
        <taxon>Bacillati</taxon>
        <taxon>Bacillota</taxon>
        <taxon>Bacilli</taxon>
        <taxon>Lactobacillales</taxon>
        <taxon>Lactobacillaceae</taxon>
        <taxon>Limosilactobacillus</taxon>
    </lineage>
</organism>
<evidence type="ECO:0000256" key="7">
    <source>
        <dbReference type="SAM" id="Phobius"/>
    </source>
</evidence>
<sequence>MRALNHVQWSLIVLKRWEELLMTKYRLQAVLFVMVAFMLGCNEYMIVGVLPDIKGEFGTPLATLGYLVTVFAGVYALLTPVLTTIASRFRRYDILLVYMAIFLVGNTWTALAGGFWSLLLSRILTASVSGAIISLVLILAAQLAPREKRAGLVSWVFAGFSIASIIGIPIGTMISTTFSWHDSFWMVTGIATLVLIGLALLVPREDTATKGSLLAQFSLLKDARILLGVGLVVSVCAGQYTFYTYIRPLLSTMMGFSISTLNWILLGMGVAFIIGNKFGGYLADMGGIKQLPHIYFMMTCLLLMMAPLFHFPWLDVLAIALICVAIACYGASTQLMFLDIAERDYPQSLELASSLNSIFANIGISLGSFTAAETVGFLGLTHVGNVGAVYGVLAVLAALFLRRRYQSAQY</sequence>
<evidence type="ECO:0000256" key="4">
    <source>
        <dbReference type="ARBA" id="ARBA00022692"/>
    </source>
</evidence>
<evidence type="ECO:0000259" key="8">
    <source>
        <dbReference type="PROSITE" id="PS50850"/>
    </source>
</evidence>
<dbReference type="InterPro" id="IPR036259">
    <property type="entry name" value="MFS_trans_sf"/>
</dbReference>
<name>A0A1D7ZW99_LIMFE</name>
<proteinExistence type="predicted"/>
<feature type="transmembrane region" description="Helical" evidence="7">
    <location>
        <begin position="123"/>
        <end position="140"/>
    </location>
</feature>
<feature type="transmembrane region" description="Helical" evidence="7">
    <location>
        <begin position="349"/>
        <end position="371"/>
    </location>
</feature>
<dbReference type="SUPFAM" id="SSF103473">
    <property type="entry name" value="MFS general substrate transporter"/>
    <property type="match status" value="1"/>
</dbReference>
<feature type="transmembrane region" description="Helical" evidence="7">
    <location>
        <begin position="183"/>
        <end position="202"/>
    </location>
</feature>
<dbReference type="PROSITE" id="PS50850">
    <property type="entry name" value="MFS"/>
    <property type="match status" value="1"/>
</dbReference>
<dbReference type="InterPro" id="IPR011701">
    <property type="entry name" value="MFS"/>
</dbReference>
<feature type="domain" description="Major facilitator superfamily (MFS) profile" evidence="8">
    <location>
        <begin position="28"/>
        <end position="406"/>
    </location>
</feature>
<dbReference type="InterPro" id="IPR020846">
    <property type="entry name" value="MFS_dom"/>
</dbReference>
<reference evidence="9 10" key="1">
    <citation type="submission" date="2016-09" db="EMBL/GenBank/DDBJ databases">
        <title>Genome Sequence of the Lactobacillus fermentum strain NCC2970 (CNCM I-5068).</title>
        <authorList>
            <person name="Barretto C."/>
            <person name="Ngom-Bru C."/>
            <person name="Genevaz A."/>
            <person name="Fournier C."/>
            <person name="Moine D."/>
            <person name="Kassam M."/>
            <person name="Iltis A."/>
            <person name="Sagory-Zalkind P."/>
            <person name="Faucherand G."/>
            <person name="Descombes P."/>
            <person name="Duboux S."/>
        </authorList>
    </citation>
    <scope>NUCLEOTIDE SEQUENCE [LARGE SCALE GENOMIC DNA]</scope>
    <source>
        <strain evidence="9 10">NCC2970</strain>
    </source>
</reference>